<gene>
    <name evidence="8" type="ORF">PO878_10615</name>
</gene>
<comment type="subcellular location">
    <subcellularLocation>
        <location evidence="1">Membrane</location>
    </subcellularLocation>
</comment>
<dbReference type="AlphaFoldDB" id="A0AAF0BXU0"/>
<evidence type="ECO:0000256" key="3">
    <source>
        <dbReference type="ARBA" id="ARBA00023136"/>
    </source>
</evidence>
<dbReference type="Proteomes" id="UP001216390">
    <property type="component" value="Chromosome"/>
</dbReference>
<evidence type="ECO:0000256" key="1">
    <source>
        <dbReference type="ARBA" id="ARBA00004370"/>
    </source>
</evidence>
<dbReference type="GO" id="GO:0071972">
    <property type="term" value="F:peptidoglycan L,D-transpeptidase activity"/>
    <property type="evidence" value="ECO:0007669"/>
    <property type="project" value="TreeGrafter"/>
</dbReference>
<dbReference type="SUPFAM" id="SSF56601">
    <property type="entry name" value="beta-lactamase/transpeptidase-like"/>
    <property type="match status" value="1"/>
</dbReference>
<dbReference type="PANTHER" id="PTHR30627">
    <property type="entry name" value="PEPTIDOGLYCAN D,D-TRANSPEPTIDASE"/>
    <property type="match status" value="1"/>
</dbReference>
<organism evidence="8 9">
    <name type="scientific">Iamia majanohamensis</name>
    <dbReference type="NCBI Taxonomy" id="467976"/>
    <lineage>
        <taxon>Bacteria</taxon>
        <taxon>Bacillati</taxon>
        <taxon>Actinomycetota</taxon>
        <taxon>Acidimicrobiia</taxon>
        <taxon>Acidimicrobiales</taxon>
        <taxon>Iamiaceae</taxon>
        <taxon>Iamia</taxon>
    </lineage>
</organism>
<dbReference type="InterPro" id="IPR050515">
    <property type="entry name" value="Beta-lactam/transpept"/>
</dbReference>
<evidence type="ECO:0000256" key="5">
    <source>
        <dbReference type="SAM" id="Phobius"/>
    </source>
</evidence>
<dbReference type="GO" id="GO:0005886">
    <property type="term" value="C:plasma membrane"/>
    <property type="evidence" value="ECO:0007669"/>
    <property type="project" value="TreeGrafter"/>
</dbReference>
<feature type="region of interest" description="Disordered" evidence="4">
    <location>
        <begin position="326"/>
        <end position="346"/>
    </location>
</feature>
<dbReference type="Pfam" id="PF03717">
    <property type="entry name" value="PBP_dimer"/>
    <property type="match status" value="1"/>
</dbReference>
<proteinExistence type="inferred from homology"/>
<dbReference type="PANTHER" id="PTHR30627:SF24">
    <property type="entry name" value="PENICILLIN-BINDING PROTEIN 4B"/>
    <property type="match status" value="1"/>
</dbReference>
<evidence type="ECO:0000259" key="6">
    <source>
        <dbReference type="Pfam" id="PF00905"/>
    </source>
</evidence>
<sequence>MRAPGGSRRKAAVIAAGVAAVVALGVAAFLVLDDEGDGGGSTTTLPPQVAEATRAAEAFARAVTDGRPGQGGTVQPADQVDQEFLLALEGLGQATLETTAGEVTVDGDRGEAAMETTWTVGGSAWTTPGRLGLVRVDAGGDGTWRAEWSLAALDERLRPGDTLAADSTAPTRGMILSADGRRLAGDASVVVVGVQPQRATDVAALTTRLQELLGIDGAELASRIAAAAPDAFVEVTTLREEEYAPLRDQLQPLPGTVFRREDQSLAVEPGFAGPVLGRVAPATEEQVAESDGRLQPGQLTGSGGIQEAFDERLSGTSGLEVSVTHAEAGGEAPEGSTTTAPPDAGTTEVLEEVPPVDGETVTTTLDIDVQQAAEAALAGQSTISTLVAIRPSTGEVLADANVNDGGFDYGSRAQVPPGSTFKVVSTLAHLRKGLTPEQVVPCPQTIDVGGREFGNAGDFALGDVPFSLDFARSCNTAFAGLADDLAPDDLTDAAAGFGIGVEWTTGIPTNTGSVPPTEGLVDAAAASIGQGRIVVAPVDMAGVAATVATGRWRAPVIVSDPPVAIPEERPLAEGEAETLRALMRGVVTEGSGEALLGVPGEPVMAKTGTAEYGSGDPPPTHAWIIGFQGDLAFAVFVEDGLSGGAVAGPVAASFLTALAGG</sequence>
<dbReference type="InterPro" id="IPR036138">
    <property type="entry name" value="PBP_dimer_sf"/>
</dbReference>
<protein>
    <submittedName>
        <fullName evidence="8">Penicillin-binding transpeptidase domain-containing protein</fullName>
    </submittedName>
</protein>
<dbReference type="KEGG" id="ima:PO878_10615"/>
<dbReference type="SUPFAM" id="SSF56519">
    <property type="entry name" value="Penicillin binding protein dimerisation domain"/>
    <property type="match status" value="1"/>
</dbReference>
<feature type="region of interest" description="Disordered" evidence="4">
    <location>
        <begin position="284"/>
        <end position="304"/>
    </location>
</feature>
<keyword evidence="9" id="KW-1185">Reference proteome</keyword>
<feature type="transmembrane region" description="Helical" evidence="5">
    <location>
        <begin position="12"/>
        <end position="32"/>
    </location>
</feature>
<evidence type="ECO:0000256" key="4">
    <source>
        <dbReference type="SAM" id="MobiDB-lite"/>
    </source>
</evidence>
<dbReference type="Gene3D" id="3.90.1310.10">
    <property type="entry name" value="Penicillin-binding protein 2a (Domain 2)"/>
    <property type="match status" value="1"/>
</dbReference>
<dbReference type="Gene3D" id="3.40.710.10">
    <property type="entry name" value="DD-peptidase/beta-lactamase superfamily"/>
    <property type="match status" value="1"/>
</dbReference>
<name>A0AAF0BXU0_9ACTN</name>
<dbReference type="GO" id="GO:0071555">
    <property type="term" value="P:cell wall organization"/>
    <property type="evidence" value="ECO:0007669"/>
    <property type="project" value="TreeGrafter"/>
</dbReference>
<feature type="domain" description="Penicillin-binding protein dimerisation" evidence="7">
    <location>
        <begin position="168"/>
        <end position="323"/>
    </location>
</feature>
<comment type="similarity">
    <text evidence="2">Belongs to the transpeptidase family.</text>
</comment>
<evidence type="ECO:0000313" key="8">
    <source>
        <dbReference type="EMBL" id="WCO69174.1"/>
    </source>
</evidence>
<reference evidence="8" key="1">
    <citation type="submission" date="2023-01" db="EMBL/GenBank/DDBJ databases">
        <title>The diversity of Class Acidimicrobiia in South China Sea sediment environments and the proposal of Iamia marina sp. nov., a novel species of the genus Iamia.</title>
        <authorList>
            <person name="He Y."/>
            <person name="Tian X."/>
        </authorList>
    </citation>
    <scope>NUCLEOTIDE SEQUENCE</scope>
    <source>
        <strain evidence="8">DSM 19957</strain>
    </source>
</reference>
<keyword evidence="5" id="KW-0812">Transmembrane</keyword>
<keyword evidence="5" id="KW-1133">Transmembrane helix</keyword>
<evidence type="ECO:0000259" key="7">
    <source>
        <dbReference type="Pfam" id="PF03717"/>
    </source>
</evidence>
<dbReference type="GO" id="GO:0008658">
    <property type="term" value="F:penicillin binding"/>
    <property type="evidence" value="ECO:0007669"/>
    <property type="project" value="InterPro"/>
</dbReference>
<dbReference type="InterPro" id="IPR005311">
    <property type="entry name" value="PBP_dimer"/>
</dbReference>
<dbReference type="InterPro" id="IPR001460">
    <property type="entry name" value="PCN-bd_Tpept"/>
</dbReference>
<dbReference type="InterPro" id="IPR012338">
    <property type="entry name" value="Beta-lactam/transpept-like"/>
</dbReference>
<dbReference type="Pfam" id="PF00905">
    <property type="entry name" value="Transpeptidase"/>
    <property type="match status" value="1"/>
</dbReference>
<dbReference type="RefSeq" id="WP_272738687.1">
    <property type="nucleotide sequence ID" value="NZ_CP116942.1"/>
</dbReference>
<feature type="domain" description="Penicillin-binding protein transpeptidase" evidence="6">
    <location>
        <begin position="385"/>
        <end position="654"/>
    </location>
</feature>
<evidence type="ECO:0000313" key="9">
    <source>
        <dbReference type="Proteomes" id="UP001216390"/>
    </source>
</evidence>
<dbReference type="EMBL" id="CP116942">
    <property type="protein sequence ID" value="WCO69174.1"/>
    <property type="molecule type" value="Genomic_DNA"/>
</dbReference>
<accession>A0AAF0BXU0</accession>
<keyword evidence="3 5" id="KW-0472">Membrane</keyword>
<evidence type="ECO:0000256" key="2">
    <source>
        <dbReference type="ARBA" id="ARBA00007171"/>
    </source>
</evidence>